<dbReference type="InterPro" id="IPR036397">
    <property type="entry name" value="RNaseH_sf"/>
</dbReference>
<protein>
    <submittedName>
        <fullName evidence="2">Uncharacterized protein</fullName>
    </submittedName>
</protein>
<sequence>MSILRSIVSSLLRLRSLVLSSPIGESLTTWDLIIPRIEFAYNSSTNHTTSMSPFEITHGLSRRFFKR</sequence>
<dbReference type="EMBL" id="CACRZD030000106">
    <property type="protein sequence ID" value="CAA6674387.1"/>
    <property type="molecule type" value="Genomic_DNA"/>
</dbReference>
<keyword evidence="1" id="KW-0732">Signal</keyword>
<feature type="signal peptide" evidence="1">
    <location>
        <begin position="1"/>
        <end position="20"/>
    </location>
</feature>
<dbReference type="Gene3D" id="3.30.420.10">
    <property type="entry name" value="Ribonuclease H-like superfamily/Ribonuclease H"/>
    <property type="match status" value="1"/>
</dbReference>
<evidence type="ECO:0000313" key="2">
    <source>
        <dbReference type="EMBL" id="CAA6674387.1"/>
    </source>
</evidence>
<proteinExistence type="predicted"/>
<comment type="caution">
    <text evidence="2">The sequence shown here is derived from an EMBL/GenBank/DDBJ whole genome shotgun (WGS) entry which is preliminary data.</text>
</comment>
<gene>
    <name evidence="2" type="ORF">SI7747_UN020745</name>
</gene>
<organism evidence="2 3">
    <name type="scientific">Spirodela intermedia</name>
    <name type="common">Intermediate duckweed</name>
    <dbReference type="NCBI Taxonomy" id="51605"/>
    <lineage>
        <taxon>Eukaryota</taxon>
        <taxon>Viridiplantae</taxon>
        <taxon>Streptophyta</taxon>
        <taxon>Embryophyta</taxon>
        <taxon>Tracheophyta</taxon>
        <taxon>Spermatophyta</taxon>
        <taxon>Magnoliopsida</taxon>
        <taxon>Liliopsida</taxon>
        <taxon>Araceae</taxon>
        <taxon>Lemnoideae</taxon>
        <taxon>Spirodela</taxon>
    </lineage>
</organism>
<reference evidence="3" key="1">
    <citation type="journal article" date="2020" name="Sci. Rep.">
        <title>Chromosome-scale genome assembly for the duckweed Spirodela intermedia, integrating cytogenetic maps, PacBio and Oxford Nanopore libraries.</title>
        <authorList>
            <person name="Hoang P.T.N."/>
            <person name="Fiebig A."/>
            <person name="Novak P."/>
            <person name="Macas J."/>
            <person name="Cao H.X."/>
            <person name="Stepanenko A."/>
            <person name="Chen G."/>
            <person name="Borisjuk N."/>
            <person name="Scholz U."/>
            <person name="Schubert I."/>
        </authorList>
    </citation>
    <scope>NUCLEOTIDE SEQUENCE [LARGE SCALE GENOMIC DNA]</scope>
</reference>
<feature type="chain" id="PRO_5046848118" evidence="1">
    <location>
        <begin position="21"/>
        <end position="67"/>
    </location>
</feature>
<accession>A0ABN7E945</accession>
<keyword evidence="3" id="KW-1185">Reference proteome</keyword>
<evidence type="ECO:0000256" key="1">
    <source>
        <dbReference type="SAM" id="SignalP"/>
    </source>
</evidence>
<name>A0ABN7E945_SPIIN</name>
<evidence type="ECO:0000313" key="3">
    <source>
        <dbReference type="Proteomes" id="UP001189122"/>
    </source>
</evidence>
<dbReference type="Proteomes" id="UP001189122">
    <property type="component" value="Unassembled WGS sequence"/>
</dbReference>